<keyword evidence="1" id="KW-0413">Isomerase</keyword>
<dbReference type="Pfam" id="PF08443">
    <property type="entry name" value="RimK"/>
    <property type="match status" value="1"/>
</dbReference>
<keyword evidence="2" id="KW-0547">Nucleotide-binding</keyword>
<dbReference type="RefSeq" id="WP_345507706.1">
    <property type="nucleotide sequence ID" value="NZ_BAABIW010000016.1"/>
</dbReference>
<comment type="caution">
    <text evidence="4">The sequence shown here is derived from an EMBL/GenBank/DDBJ whole genome shotgun (WGS) entry which is preliminary data.</text>
</comment>
<organism evidence="4 5">
    <name type="scientific">Terrabacter aeriphilus</name>
    <dbReference type="NCBI Taxonomy" id="515662"/>
    <lineage>
        <taxon>Bacteria</taxon>
        <taxon>Bacillati</taxon>
        <taxon>Actinomycetota</taxon>
        <taxon>Actinomycetes</taxon>
        <taxon>Micrococcales</taxon>
        <taxon>Intrasporangiaceae</taxon>
        <taxon>Terrabacter</taxon>
    </lineage>
</organism>
<protein>
    <recommendedName>
        <fullName evidence="3">ATP-grasp domain-containing protein</fullName>
    </recommendedName>
</protein>
<dbReference type="Gene3D" id="3.30.470.20">
    <property type="entry name" value="ATP-grasp fold, B domain"/>
    <property type="match status" value="1"/>
</dbReference>
<evidence type="ECO:0000256" key="2">
    <source>
        <dbReference type="PROSITE-ProRule" id="PRU00409"/>
    </source>
</evidence>
<evidence type="ECO:0000313" key="5">
    <source>
        <dbReference type="Proteomes" id="UP001500427"/>
    </source>
</evidence>
<dbReference type="PANTHER" id="PTHR14217">
    <property type="entry name" value="INOSITOL-TETRAKISPHOSPHATE 1-KINASE"/>
    <property type="match status" value="1"/>
</dbReference>
<feature type="domain" description="ATP-grasp" evidence="3">
    <location>
        <begin position="110"/>
        <end position="288"/>
    </location>
</feature>
<evidence type="ECO:0000256" key="1">
    <source>
        <dbReference type="ARBA" id="ARBA00023235"/>
    </source>
</evidence>
<dbReference type="SUPFAM" id="SSF56059">
    <property type="entry name" value="Glutathione synthetase ATP-binding domain-like"/>
    <property type="match status" value="1"/>
</dbReference>
<dbReference type="Gene3D" id="3.40.50.20">
    <property type="match status" value="1"/>
</dbReference>
<dbReference type="PANTHER" id="PTHR14217:SF1">
    <property type="entry name" value="INOSITOL-TETRAKISPHOSPHATE 1-KINASE"/>
    <property type="match status" value="1"/>
</dbReference>
<dbReference type="Proteomes" id="UP001500427">
    <property type="component" value="Unassembled WGS sequence"/>
</dbReference>
<evidence type="ECO:0000259" key="3">
    <source>
        <dbReference type="PROSITE" id="PS50975"/>
    </source>
</evidence>
<dbReference type="PROSITE" id="PS50975">
    <property type="entry name" value="ATP_GRASP"/>
    <property type="match status" value="1"/>
</dbReference>
<keyword evidence="2" id="KW-0067">ATP-binding</keyword>
<dbReference type="InterPro" id="IPR013651">
    <property type="entry name" value="ATP-grasp_RimK-type"/>
</dbReference>
<keyword evidence="5" id="KW-1185">Reference proteome</keyword>
<name>A0ABP9JDP5_9MICO</name>
<dbReference type="Gene3D" id="3.30.1490.220">
    <property type="match status" value="1"/>
</dbReference>
<evidence type="ECO:0000313" key="4">
    <source>
        <dbReference type="EMBL" id="GAA5028427.1"/>
    </source>
</evidence>
<dbReference type="EMBL" id="BAABIW010000016">
    <property type="protein sequence ID" value="GAA5028427.1"/>
    <property type="molecule type" value="Genomic_DNA"/>
</dbReference>
<accession>A0ABP9JDP5</accession>
<reference evidence="5" key="1">
    <citation type="journal article" date="2019" name="Int. J. Syst. Evol. Microbiol.">
        <title>The Global Catalogue of Microorganisms (GCM) 10K type strain sequencing project: providing services to taxonomists for standard genome sequencing and annotation.</title>
        <authorList>
            <consortium name="The Broad Institute Genomics Platform"/>
            <consortium name="The Broad Institute Genome Sequencing Center for Infectious Disease"/>
            <person name="Wu L."/>
            <person name="Ma J."/>
        </authorList>
    </citation>
    <scope>NUCLEOTIDE SEQUENCE [LARGE SCALE GENOMIC DNA]</scope>
    <source>
        <strain evidence="5">JCM 17687</strain>
    </source>
</reference>
<dbReference type="InterPro" id="IPR011761">
    <property type="entry name" value="ATP-grasp"/>
</dbReference>
<gene>
    <name evidence="4" type="ORF">GCM10023258_23910</name>
</gene>
<proteinExistence type="predicted"/>
<sequence>MDTIRSGQFPPSVTLLVERRYLGQAQPLGLARALAARGVHVETVTAEDVAATVSHRPQRVAPRDGRAAVVVPRGRSAALLAALRMREAASQRVLHSASMIESVVDKVGVASRLARAGIATPRTWLGHPARLAQRSDLTFPLMLKPIHGDNAHGLLVVENRAQLRSVPWAEQVALAQEFRRGDGHDLKVYVAGNDAWAVRRPSPVDPDGRRREETPAGHAVALTPALRELSDRCRALFGLSLFGIDCVLDERNRPLVVDVNEFPNYRGIDVGARVDADGVDDVLAQVVMGVGVSPRVPRPATPASVRRTS</sequence>
<dbReference type="InterPro" id="IPR008656">
    <property type="entry name" value="Inositol_tetrakis-P_1-kinase"/>
</dbReference>